<comment type="caution">
    <text evidence="2">The sequence shown here is derived from an EMBL/GenBank/DDBJ whole genome shotgun (WGS) entry which is preliminary data.</text>
</comment>
<dbReference type="Proteomes" id="UP000655287">
    <property type="component" value="Unassembled WGS sequence"/>
</dbReference>
<name>A0A919V3D7_9ACTN</name>
<evidence type="ECO:0000256" key="1">
    <source>
        <dbReference type="SAM" id="Phobius"/>
    </source>
</evidence>
<accession>A0A919V3D7</accession>
<dbReference type="RefSeq" id="WP_203990200.1">
    <property type="nucleotide sequence ID" value="NZ_BOOU01000067.1"/>
</dbReference>
<protein>
    <recommendedName>
        <fullName evidence="4">Tryptophan-rich sensory protein</fullName>
    </recommendedName>
</protein>
<keyword evidence="1" id="KW-0472">Membrane</keyword>
<dbReference type="Gene3D" id="1.20.1260.100">
    <property type="entry name" value="TspO/MBR protein"/>
    <property type="match status" value="1"/>
</dbReference>
<feature type="transmembrane region" description="Helical" evidence="1">
    <location>
        <begin position="147"/>
        <end position="168"/>
    </location>
</feature>
<feature type="transmembrane region" description="Helical" evidence="1">
    <location>
        <begin position="180"/>
        <end position="199"/>
    </location>
</feature>
<feature type="transmembrane region" description="Helical" evidence="1">
    <location>
        <begin position="20"/>
        <end position="39"/>
    </location>
</feature>
<keyword evidence="1" id="KW-1133">Transmembrane helix</keyword>
<feature type="transmembrane region" description="Helical" evidence="1">
    <location>
        <begin position="206"/>
        <end position="223"/>
    </location>
</feature>
<evidence type="ECO:0000313" key="3">
    <source>
        <dbReference type="Proteomes" id="UP000655287"/>
    </source>
</evidence>
<reference evidence="2" key="1">
    <citation type="submission" date="2021-01" db="EMBL/GenBank/DDBJ databases">
        <title>Whole genome shotgun sequence of Sphaerisporangium rufum NBRC 109079.</title>
        <authorList>
            <person name="Komaki H."/>
            <person name="Tamura T."/>
        </authorList>
    </citation>
    <scope>NUCLEOTIDE SEQUENCE</scope>
    <source>
        <strain evidence="2">NBRC 109079</strain>
    </source>
</reference>
<keyword evidence="3" id="KW-1185">Reference proteome</keyword>
<gene>
    <name evidence="2" type="ORF">Sru01_49450</name>
</gene>
<feature type="transmembrane region" description="Helical" evidence="1">
    <location>
        <begin position="59"/>
        <end position="79"/>
    </location>
</feature>
<keyword evidence="1" id="KW-0812">Transmembrane</keyword>
<organism evidence="2 3">
    <name type="scientific">Sphaerisporangium rufum</name>
    <dbReference type="NCBI Taxonomy" id="1381558"/>
    <lineage>
        <taxon>Bacteria</taxon>
        <taxon>Bacillati</taxon>
        <taxon>Actinomycetota</taxon>
        <taxon>Actinomycetes</taxon>
        <taxon>Streptosporangiales</taxon>
        <taxon>Streptosporangiaceae</taxon>
        <taxon>Sphaerisporangium</taxon>
    </lineage>
</organism>
<dbReference type="InterPro" id="IPR038330">
    <property type="entry name" value="TspO/MBR-related_sf"/>
</dbReference>
<sequence length="253" mass="25613">MIRETRPDLTVADRRRIAAVLVAGAAQALLPLAGPLLGLRPEPEVAGRHPTVITPPGPAFAVWGPIYAACGAAGVVQALPGQRSSELHRRTGWPLAGSYASNALWALIVQSGRWTPTPLVLATGVGFSAVAHRRLQSFDPAGAQRLVPVGTGLLLGWTGVAAIVNAVSVATRVPPRSRPAVITAVSALLAGAGGLAGVVRTSRQGALPVAATAGWALGTVAATSPSRPARAAAGAGLLAVIGALAANLRKRRR</sequence>
<evidence type="ECO:0000313" key="2">
    <source>
        <dbReference type="EMBL" id="GII79963.1"/>
    </source>
</evidence>
<feature type="transmembrane region" description="Helical" evidence="1">
    <location>
        <begin position="229"/>
        <end position="248"/>
    </location>
</feature>
<dbReference type="AlphaFoldDB" id="A0A919V3D7"/>
<evidence type="ECO:0008006" key="4">
    <source>
        <dbReference type="Google" id="ProtNLM"/>
    </source>
</evidence>
<proteinExistence type="predicted"/>
<dbReference type="EMBL" id="BOOU01000067">
    <property type="protein sequence ID" value="GII79963.1"/>
    <property type="molecule type" value="Genomic_DNA"/>
</dbReference>